<name>A0A9X2GLN2_9ACTN</name>
<organism evidence="2 3">
    <name type="scientific">Nonomuraea thailandensis</name>
    <dbReference type="NCBI Taxonomy" id="1188745"/>
    <lineage>
        <taxon>Bacteria</taxon>
        <taxon>Bacillati</taxon>
        <taxon>Actinomycetota</taxon>
        <taxon>Actinomycetes</taxon>
        <taxon>Streptosporangiales</taxon>
        <taxon>Streptosporangiaceae</taxon>
        <taxon>Nonomuraea</taxon>
    </lineage>
</organism>
<dbReference type="GO" id="GO:0016829">
    <property type="term" value="F:lyase activity"/>
    <property type="evidence" value="ECO:0007669"/>
    <property type="project" value="UniProtKB-KW"/>
</dbReference>
<dbReference type="EMBL" id="JAMZEB010000002">
    <property type="protein sequence ID" value="MCP2359990.1"/>
    <property type="molecule type" value="Genomic_DNA"/>
</dbReference>
<dbReference type="InterPro" id="IPR000192">
    <property type="entry name" value="Aminotrans_V_dom"/>
</dbReference>
<dbReference type="Proteomes" id="UP001139648">
    <property type="component" value="Unassembled WGS sequence"/>
</dbReference>
<dbReference type="RefSeq" id="WP_253747499.1">
    <property type="nucleotide sequence ID" value="NZ_BAABKA010000060.1"/>
</dbReference>
<evidence type="ECO:0000313" key="3">
    <source>
        <dbReference type="Proteomes" id="UP001139648"/>
    </source>
</evidence>
<protein>
    <submittedName>
        <fullName evidence="2">Selenocysteine lyase/cysteine desulfurase</fullName>
    </submittedName>
</protein>
<proteinExistence type="predicted"/>
<dbReference type="InterPro" id="IPR015424">
    <property type="entry name" value="PyrdxlP-dep_Trfase"/>
</dbReference>
<sequence>MEPAGYLDTASIGLVPDGVRRAVDDCYTAMAQGTRGSRLWRPVVERAHQAYAAEFGVAEDEIGFMASTGEAINAIARAVPWKPGDEVLVLHDDFPTVILPWKELGGEVRVVEIEALPGEDRLGALLAGIGPHTRVVAVSHVSSFTGTLVDLDVLGRACSAAGALLVVDGAQAAGAVPVDLDHVGFYIATGYKWLLAGFGIAVVAGRRTALDTLRPSLLGHGNPPPSPRLTYGHLNLPGVYALEAAAAHRRSIGLPEIHTRVAALARRIHQETAALGLAPVARPERMGGIVSLSGVRDVPEAVAHLAKGGLSVAARGGYLRISPHFYTTDTDIDHLFAELKYL</sequence>
<dbReference type="PANTHER" id="PTHR43586:SF15">
    <property type="entry name" value="BLR3095 PROTEIN"/>
    <property type="match status" value="1"/>
</dbReference>
<accession>A0A9X2GLN2</accession>
<dbReference type="Gene3D" id="3.40.640.10">
    <property type="entry name" value="Type I PLP-dependent aspartate aminotransferase-like (Major domain)"/>
    <property type="match status" value="1"/>
</dbReference>
<gene>
    <name evidence="2" type="ORF">HD597_007010</name>
</gene>
<dbReference type="AlphaFoldDB" id="A0A9X2GLN2"/>
<dbReference type="InterPro" id="IPR015421">
    <property type="entry name" value="PyrdxlP-dep_Trfase_major"/>
</dbReference>
<dbReference type="Pfam" id="PF00266">
    <property type="entry name" value="Aminotran_5"/>
    <property type="match status" value="1"/>
</dbReference>
<dbReference type="Gene3D" id="3.90.1150.10">
    <property type="entry name" value="Aspartate Aminotransferase, domain 1"/>
    <property type="match status" value="1"/>
</dbReference>
<reference evidence="2" key="1">
    <citation type="submission" date="2022-06" db="EMBL/GenBank/DDBJ databases">
        <title>Sequencing the genomes of 1000 actinobacteria strains.</title>
        <authorList>
            <person name="Klenk H.-P."/>
        </authorList>
    </citation>
    <scope>NUCLEOTIDE SEQUENCE</scope>
    <source>
        <strain evidence="2">DSM 46694</strain>
    </source>
</reference>
<feature type="domain" description="Aminotransferase class V" evidence="1">
    <location>
        <begin position="6"/>
        <end position="320"/>
    </location>
</feature>
<dbReference type="InterPro" id="IPR015422">
    <property type="entry name" value="PyrdxlP-dep_Trfase_small"/>
</dbReference>
<evidence type="ECO:0000259" key="1">
    <source>
        <dbReference type="Pfam" id="PF00266"/>
    </source>
</evidence>
<keyword evidence="3" id="KW-1185">Reference proteome</keyword>
<comment type="caution">
    <text evidence="2">The sequence shown here is derived from an EMBL/GenBank/DDBJ whole genome shotgun (WGS) entry which is preliminary data.</text>
</comment>
<keyword evidence="2" id="KW-0456">Lyase</keyword>
<evidence type="ECO:0000313" key="2">
    <source>
        <dbReference type="EMBL" id="MCP2359990.1"/>
    </source>
</evidence>
<dbReference type="SUPFAM" id="SSF53383">
    <property type="entry name" value="PLP-dependent transferases"/>
    <property type="match status" value="1"/>
</dbReference>
<dbReference type="PANTHER" id="PTHR43586">
    <property type="entry name" value="CYSTEINE DESULFURASE"/>
    <property type="match status" value="1"/>
</dbReference>